<comment type="caution">
    <text evidence="4">The sequence shown here is derived from an EMBL/GenBank/DDBJ whole genome shotgun (WGS) entry which is preliminary data.</text>
</comment>
<reference evidence="4" key="1">
    <citation type="submission" date="2022-01" db="EMBL/GenBank/DDBJ databases">
        <title>Lysobacter chinensis sp. nov., a bacterium isolated from cow dung compost.</title>
        <authorList>
            <person name="Liu Y."/>
        </authorList>
    </citation>
    <scope>NUCLEOTIDE SEQUENCE</scope>
    <source>
        <strain evidence="4">TLK-CK17</strain>
    </source>
</reference>
<accession>A0ABS9HZK2</accession>
<dbReference type="Pfam" id="PF04333">
    <property type="entry name" value="MlaA"/>
    <property type="match status" value="1"/>
</dbReference>
<dbReference type="PRINTS" id="PR01805">
    <property type="entry name" value="VACJLIPOPROT"/>
</dbReference>
<gene>
    <name evidence="4" type="ORF">L3V18_18805</name>
</gene>
<dbReference type="PANTHER" id="PTHR30035:SF3">
    <property type="entry name" value="INTERMEMBRANE PHOSPHOLIPID TRANSPORT SYSTEM LIPOPROTEIN MLAA"/>
    <property type="match status" value="1"/>
</dbReference>
<sequence>MAVPATAQVITRPLSAGQQARYERCMAAADNAPSAFQRCLNEATDDAPASPTAPAEAPPADTTAVDPAAADAQVEPRPDEQPPGDDAVPPGPQPIGAPPAEAMSAAPQTGPEAVEPAALPPADASAQAQPDYEQEYQAIYGDPYDPVADPSLPEPAQLPTSYDPWERYNRPMHRFNNAVDRTVARPLARGYVKVVPRPLRLGVSNFFNNLGQPVSAINALLQGKPKQAGQSLGRFLLNSTLGIGGIFDPASDAKLPNRSEDFGQTLGVWGWKRSRYVELPFFGPRTLRDSLGMAGDAPLSPLRQVEADRVRIPLQGLQLVDVRAQLLATDSLREGAEDDYTLVRDAWLQRRQYQIFGDRLLEEDESLPDYLREEYNPTVPIDAMPVLPPDAGGG</sequence>
<dbReference type="RefSeq" id="WP_237056956.1">
    <property type="nucleotide sequence ID" value="NZ_JAKJPO010000023.1"/>
</dbReference>
<keyword evidence="4" id="KW-0449">Lipoprotein</keyword>
<feature type="region of interest" description="Disordered" evidence="3">
    <location>
        <begin position="1"/>
        <end position="20"/>
    </location>
</feature>
<organism evidence="4 5">
    <name type="scientific">Marilutibacter chinensis</name>
    <dbReference type="NCBI Taxonomy" id="2912247"/>
    <lineage>
        <taxon>Bacteria</taxon>
        <taxon>Pseudomonadati</taxon>
        <taxon>Pseudomonadota</taxon>
        <taxon>Gammaproteobacteria</taxon>
        <taxon>Lysobacterales</taxon>
        <taxon>Lysobacteraceae</taxon>
        <taxon>Marilutibacter</taxon>
    </lineage>
</organism>
<keyword evidence="5" id="KW-1185">Reference proteome</keyword>
<dbReference type="PANTHER" id="PTHR30035">
    <property type="entry name" value="LIPOPROTEIN VACJ-RELATED"/>
    <property type="match status" value="1"/>
</dbReference>
<evidence type="ECO:0000313" key="5">
    <source>
        <dbReference type="Proteomes" id="UP001430796"/>
    </source>
</evidence>
<evidence type="ECO:0000256" key="3">
    <source>
        <dbReference type="SAM" id="MobiDB-lite"/>
    </source>
</evidence>
<feature type="compositionally biased region" description="Low complexity" evidence="3">
    <location>
        <begin position="46"/>
        <end position="72"/>
    </location>
</feature>
<dbReference type="Proteomes" id="UP001430796">
    <property type="component" value="Unassembled WGS sequence"/>
</dbReference>
<dbReference type="EMBL" id="JAKJPO010000023">
    <property type="protein sequence ID" value="MCF7223803.1"/>
    <property type="molecule type" value="Genomic_DNA"/>
</dbReference>
<comment type="similarity">
    <text evidence="1">Belongs to the MlaA family.</text>
</comment>
<protein>
    <submittedName>
        <fullName evidence="4">MlaA family lipoprotein</fullName>
    </submittedName>
</protein>
<evidence type="ECO:0000256" key="1">
    <source>
        <dbReference type="ARBA" id="ARBA00010634"/>
    </source>
</evidence>
<keyword evidence="2" id="KW-0732">Signal</keyword>
<evidence type="ECO:0000313" key="4">
    <source>
        <dbReference type="EMBL" id="MCF7223803.1"/>
    </source>
</evidence>
<feature type="compositionally biased region" description="Low complexity" evidence="3">
    <location>
        <begin position="111"/>
        <end position="131"/>
    </location>
</feature>
<dbReference type="InterPro" id="IPR007428">
    <property type="entry name" value="MlaA"/>
</dbReference>
<reference evidence="4" key="2">
    <citation type="submission" date="2022-01" db="EMBL/GenBank/DDBJ databases">
        <authorList>
            <person name="Zhou L.Y."/>
        </authorList>
    </citation>
    <scope>NUCLEOTIDE SEQUENCE</scope>
    <source>
        <strain evidence="4">TLK-CK17</strain>
    </source>
</reference>
<proteinExistence type="inferred from homology"/>
<evidence type="ECO:0000256" key="2">
    <source>
        <dbReference type="ARBA" id="ARBA00022729"/>
    </source>
</evidence>
<feature type="region of interest" description="Disordered" evidence="3">
    <location>
        <begin position="39"/>
        <end position="131"/>
    </location>
</feature>
<name>A0ABS9HZK2_9GAMM</name>